<evidence type="ECO:0000256" key="2">
    <source>
        <dbReference type="ARBA" id="ARBA00022741"/>
    </source>
</evidence>
<keyword evidence="6" id="KW-0694">RNA-binding</keyword>
<keyword evidence="5" id="KW-0067">ATP-binding</keyword>
<dbReference type="PANTHER" id="PTHR47958">
    <property type="entry name" value="ATP-DEPENDENT RNA HELICASE DBP3"/>
    <property type="match status" value="1"/>
</dbReference>
<dbReference type="Pfam" id="PF00270">
    <property type="entry name" value="DEAD"/>
    <property type="match status" value="1"/>
</dbReference>
<evidence type="ECO:0000259" key="7">
    <source>
        <dbReference type="PROSITE" id="PS51192"/>
    </source>
</evidence>
<dbReference type="CDD" id="cd17950">
    <property type="entry name" value="DEADc_DDX39"/>
    <property type="match status" value="1"/>
</dbReference>
<dbReference type="Pfam" id="PF00271">
    <property type="entry name" value="Helicase_C"/>
    <property type="match status" value="1"/>
</dbReference>
<proteinExistence type="predicted"/>
<evidence type="ECO:0000256" key="4">
    <source>
        <dbReference type="ARBA" id="ARBA00022806"/>
    </source>
</evidence>
<feature type="domain" description="Helicase ATP-binding" evidence="7">
    <location>
        <begin position="103"/>
        <end position="276"/>
    </location>
</feature>
<evidence type="ECO:0000256" key="6">
    <source>
        <dbReference type="ARBA" id="ARBA00022884"/>
    </source>
</evidence>
<dbReference type="SMART" id="SM00487">
    <property type="entry name" value="DEXDc"/>
    <property type="match status" value="1"/>
</dbReference>
<keyword evidence="3" id="KW-0378">Hydrolase</keyword>
<evidence type="ECO:0000256" key="3">
    <source>
        <dbReference type="ARBA" id="ARBA00022801"/>
    </source>
</evidence>
<dbReference type="ExpressionAtlas" id="A0A3L6DT23">
    <property type="expression patterns" value="baseline and differential"/>
</dbReference>
<dbReference type="SUPFAM" id="SSF52540">
    <property type="entry name" value="P-loop containing nucleoside triphosphate hydrolases"/>
    <property type="match status" value="2"/>
</dbReference>
<gene>
    <name evidence="8" type="ORF">Zm00014a_043702</name>
</gene>
<dbReference type="GO" id="GO:0003724">
    <property type="term" value="F:RNA helicase activity"/>
    <property type="evidence" value="ECO:0007669"/>
    <property type="project" value="UniProtKB-EC"/>
</dbReference>
<comment type="caution">
    <text evidence="8">The sequence shown here is derived from an EMBL/GenBank/DDBJ whole genome shotgun (WGS) entry which is preliminary data.</text>
</comment>
<dbReference type="InterPro" id="IPR014001">
    <property type="entry name" value="Helicase_ATP-bd"/>
</dbReference>
<accession>A0A3L6DT23</accession>
<protein>
    <recommendedName>
        <fullName evidence="1">RNA helicase</fullName>
        <ecNumber evidence="1">3.6.4.13</ecNumber>
    </recommendedName>
</protein>
<name>A0A3L6DT23_MAIZE</name>
<sequence>MGEAKDNEVYEEDLVDYEEEVENVIDGAPTNGSSDVVKKGYVGIHSSGFRDFLLKPELLRAIQDCGFEHPSEGKIYFCSCANYALYYHISLGCIGTKLQHECIPQAILGMDVICQAKSGMGKTAVFVLSTLQQIDPVAGQVAALVLCHTRELAYQICHEFERFSKYLPELRVAVFYGGVHIKNHKDLLKNECPHIVVGTPGRILALARDKDLPLKNVRHFILDECDKMLESLDMRRDVQEIFKMTPHDKQVMMFSATLSKEIRPVCKRFMQDPMEIYVDDEAKLTLHGLVQHYIKLSEAEKNRKLNDLLDALDFNQVVIFVKSVSRAAELNKLLCECNFPSICIHSGMTQEERSVIY</sequence>
<reference evidence="8" key="1">
    <citation type="journal article" date="2018" name="Nat. Genet.">
        <title>Extensive intraspecific gene order and gene structural variations between Mo17 and other maize genomes.</title>
        <authorList>
            <person name="Sun S."/>
            <person name="Zhou Y."/>
            <person name="Chen J."/>
            <person name="Shi J."/>
            <person name="Zhao H."/>
            <person name="Zhao H."/>
            <person name="Song W."/>
            <person name="Zhang M."/>
            <person name="Cui Y."/>
            <person name="Dong X."/>
            <person name="Liu H."/>
            <person name="Ma X."/>
            <person name="Jiao Y."/>
            <person name="Wang B."/>
            <person name="Wei X."/>
            <person name="Stein J.C."/>
            <person name="Glaubitz J.C."/>
            <person name="Lu F."/>
            <person name="Yu G."/>
            <person name="Liang C."/>
            <person name="Fengler K."/>
            <person name="Li B."/>
            <person name="Rafalski A."/>
            <person name="Schnable P.S."/>
            <person name="Ware D.H."/>
            <person name="Buckler E.S."/>
            <person name="Lai J."/>
        </authorList>
    </citation>
    <scope>NUCLEOTIDE SEQUENCE [LARGE SCALE GENOMIC DNA]</scope>
    <source>
        <tissue evidence="8">Seedling</tissue>
    </source>
</reference>
<dbReference type="Proteomes" id="UP000251960">
    <property type="component" value="Chromosome 8"/>
</dbReference>
<evidence type="ECO:0000313" key="8">
    <source>
        <dbReference type="EMBL" id="PWZ11722.1"/>
    </source>
</evidence>
<dbReference type="Gene3D" id="3.40.50.300">
    <property type="entry name" value="P-loop containing nucleotide triphosphate hydrolases"/>
    <property type="match status" value="2"/>
</dbReference>
<dbReference type="AlphaFoldDB" id="A0A3L6DT23"/>
<evidence type="ECO:0000256" key="1">
    <source>
        <dbReference type="ARBA" id="ARBA00012552"/>
    </source>
</evidence>
<dbReference type="EC" id="3.6.4.13" evidence="1"/>
<dbReference type="PROSITE" id="PS51192">
    <property type="entry name" value="HELICASE_ATP_BIND_1"/>
    <property type="match status" value="1"/>
</dbReference>
<organism evidence="8">
    <name type="scientific">Zea mays</name>
    <name type="common">Maize</name>
    <dbReference type="NCBI Taxonomy" id="4577"/>
    <lineage>
        <taxon>Eukaryota</taxon>
        <taxon>Viridiplantae</taxon>
        <taxon>Streptophyta</taxon>
        <taxon>Embryophyta</taxon>
        <taxon>Tracheophyta</taxon>
        <taxon>Spermatophyta</taxon>
        <taxon>Magnoliopsida</taxon>
        <taxon>Liliopsida</taxon>
        <taxon>Poales</taxon>
        <taxon>Poaceae</taxon>
        <taxon>PACMAD clade</taxon>
        <taxon>Panicoideae</taxon>
        <taxon>Andropogonodae</taxon>
        <taxon>Andropogoneae</taxon>
        <taxon>Tripsacinae</taxon>
        <taxon>Zea</taxon>
    </lineage>
</organism>
<dbReference type="InterPro" id="IPR011545">
    <property type="entry name" value="DEAD/DEAH_box_helicase_dom"/>
</dbReference>
<dbReference type="InterPro" id="IPR027417">
    <property type="entry name" value="P-loop_NTPase"/>
</dbReference>
<dbReference type="EMBL" id="NCVQ01000009">
    <property type="protein sequence ID" value="PWZ11722.1"/>
    <property type="molecule type" value="Genomic_DNA"/>
</dbReference>
<keyword evidence="2" id="KW-0547">Nucleotide-binding</keyword>
<dbReference type="GO" id="GO:0016787">
    <property type="term" value="F:hydrolase activity"/>
    <property type="evidence" value="ECO:0007669"/>
    <property type="project" value="UniProtKB-KW"/>
</dbReference>
<evidence type="ECO:0000256" key="5">
    <source>
        <dbReference type="ARBA" id="ARBA00022840"/>
    </source>
</evidence>
<keyword evidence="4" id="KW-0347">Helicase</keyword>
<dbReference type="GO" id="GO:0003723">
    <property type="term" value="F:RNA binding"/>
    <property type="evidence" value="ECO:0007669"/>
    <property type="project" value="UniProtKB-KW"/>
</dbReference>
<dbReference type="InterPro" id="IPR001650">
    <property type="entry name" value="Helicase_C-like"/>
</dbReference>
<dbReference type="FunFam" id="3.40.50.300:FF:000168">
    <property type="entry name" value="DEAD-box ATP-dependent RNA helicase 56-like"/>
    <property type="match status" value="1"/>
</dbReference>
<dbReference type="GO" id="GO:0005524">
    <property type="term" value="F:ATP binding"/>
    <property type="evidence" value="ECO:0007669"/>
    <property type="project" value="UniProtKB-KW"/>
</dbReference>